<reference evidence="2" key="1">
    <citation type="journal article" date="2016" name="Nature">
        <title>Genome evolution in the allotetraploid frog Xenopus laevis.</title>
        <authorList>
            <person name="Session A.M."/>
            <person name="Uno Y."/>
            <person name="Kwon T."/>
            <person name="Chapman J.A."/>
            <person name="Toyoda A."/>
            <person name="Takahashi S."/>
            <person name="Fukui A."/>
            <person name="Hikosaka A."/>
            <person name="Suzuki A."/>
            <person name="Kondo M."/>
            <person name="van Heeringen S.J."/>
            <person name="Quigley I."/>
            <person name="Heinz S."/>
            <person name="Ogino H."/>
            <person name="Ochi H."/>
            <person name="Hellsten U."/>
            <person name="Lyons J.B."/>
            <person name="Simakov O."/>
            <person name="Putnam N."/>
            <person name="Stites J."/>
            <person name="Kuroki Y."/>
            <person name="Tanaka T."/>
            <person name="Michiue T."/>
            <person name="Watanabe M."/>
            <person name="Bogdanovic O."/>
            <person name="Lister R."/>
            <person name="Georgiou G."/>
            <person name="Paranjpe S.S."/>
            <person name="van Kruijsbergen I."/>
            <person name="Shu S."/>
            <person name="Carlson J."/>
            <person name="Kinoshita T."/>
            <person name="Ohta Y."/>
            <person name="Mawaribuchi S."/>
            <person name="Jenkins J."/>
            <person name="Grimwood J."/>
            <person name="Schmutz J."/>
            <person name="Mitros T."/>
            <person name="Mozaffari S.V."/>
            <person name="Suzuki Y."/>
            <person name="Haramoto Y."/>
            <person name="Yamamoto T.S."/>
            <person name="Takagi C."/>
            <person name="Heald R."/>
            <person name="Miller K."/>
            <person name="Haudenschild C."/>
            <person name="Kitzman J."/>
            <person name="Nakayama T."/>
            <person name="Izutsu Y."/>
            <person name="Robert J."/>
            <person name="Fortriede J."/>
            <person name="Burns K."/>
            <person name="Lotay V."/>
            <person name="Karimi K."/>
            <person name="Yasuoka Y."/>
            <person name="Dichmann D.S."/>
            <person name="Flajnik M.F."/>
            <person name="Houston D.W."/>
            <person name="Shendure J."/>
            <person name="DuPasquier L."/>
            <person name="Vize P.D."/>
            <person name="Zorn A.M."/>
            <person name="Ito M."/>
            <person name="Marcotte E.M."/>
            <person name="Wallingford J.B."/>
            <person name="Ito Y."/>
            <person name="Asashima M."/>
            <person name="Ueno N."/>
            <person name="Matsuda Y."/>
            <person name="Veenstra G.J."/>
            <person name="Fujiyama A."/>
            <person name="Harland R.M."/>
            <person name="Taira M."/>
            <person name="Rokhsar D.S."/>
        </authorList>
    </citation>
    <scope>NUCLEOTIDE SEQUENCE [LARGE SCALE GENOMIC DNA]</scope>
    <source>
        <strain evidence="2">J</strain>
    </source>
</reference>
<sequence>MVPSVPGQAAIRATGILERNVWHFPTFSLIIFPLCRLQAHYKPDTFCWNCSVGSFSTLFNLIAKESRTCQQ</sequence>
<dbReference type="AlphaFoldDB" id="A0A974I439"/>
<evidence type="ECO:0000313" key="1">
    <source>
        <dbReference type="EMBL" id="OCU01030.1"/>
    </source>
</evidence>
<dbReference type="EMBL" id="CM004466">
    <property type="protein sequence ID" value="OCU01030.1"/>
    <property type="molecule type" value="Genomic_DNA"/>
</dbReference>
<name>A0A974I439_XENLA</name>
<proteinExistence type="predicted"/>
<dbReference type="Proteomes" id="UP000694892">
    <property type="component" value="Chromosome 1L"/>
</dbReference>
<evidence type="ECO:0000313" key="2">
    <source>
        <dbReference type="Proteomes" id="UP000694892"/>
    </source>
</evidence>
<protein>
    <submittedName>
        <fullName evidence="1">Uncharacterized protein</fullName>
    </submittedName>
</protein>
<organism evidence="1 2">
    <name type="scientific">Xenopus laevis</name>
    <name type="common">African clawed frog</name>
    <dbReference type="NCBI Taxonomy" id="8355"/>
    <lineage>
        <taxon>Eukaryota</taxon>
        <taxon>Metazoa</taxon>
        <taxon>Chordata</taxon>
        <taxon>Craniata</taxon>
        <taxon>Vertebrata</taxon>
        <taxon>Euteleostomi</taxon>
        <taxon>Amphibia</taxon>
        <taxon>Batrachia</taxon>
        <taxon>Anura</taxon>
        <taxon>Pipoidea</taxon>
        <taxon>Pipidae</taxon>
        <taxon>Xenopodinae</taxon>
        <taxon>Xenopus</taxon>
        <taxon>Xenopus</taxon>
    </lineage>
</organism>
<gene>
    <name evidence="1" type="ORF">XELAEV_18006813mg</name>
</gene>
<accession>A0A974I439</accession>